<dbReference type="UniPathway" id="UPA00070">
    <property type="reaction ID" value="UER00119"/>
</dbReference>
<dbReference type="GO" id="GO:0044205">
    <property type="term" value="P:'de novo' UMP biosynthetic process"/>
    <property type="evidence" value="ECO:0007669"/>
    <property type="project" value="UniProtKB-UniRule"/>
</dbReference>
<evidence type="ECO:0000256" key="2">
    <source>
        <dbReference type="ARBA" id="ARBA00004889"/>
    </source>
</evidence>
<feature type="binding site" description="in other chain" evidence="9">
    <location>
        <begin position="125"/>
        <end position="133"/>
    </location>
    <ligand>
        <name>5-phospho-alpha-D-ribose 1-diphosphate</name>
        <dbReference type="ChEBI" id="CHEBI:58017"/>
        <note>ligand shared between dimeric partners</note>
    </ligand>
</feature>
<feature type="binding site" evidence="9">
    <location>
        <position position="103"/>
    </location>
    <ligand>
        <name>5-phospho-alpha-D-ribose 1-diphosphate</name>
        <dbReference type="ChEBI" id="CHEBI:58017"/>
        <note>ligand shared between dimeric partners</note>
    </ligand>
</feature>
<evidence type="ECO:0000256" key="1">
    <source>
        <dbReference type="ARBA" id="ARBA00003769"/>
    </source>
</evidence>
<dbReference type="GO" id="GO:0000287">
    <property type="term" value="F:magnesium ion binding"/>
    <property type="evidence" value="ECO:0007669"/>
    <property type="project" value="UniProtKB-UniRule"/>
</dbReference>
<feature type="binding site" evidence="9">
    <location>
        <position position="105"/>
    </location>
    <ligand>
        <name>5-phospho-alpha-D-ribose 1-diphosphate</name>
        <dbReference type="ChEBI" id="CHEBI:58017"/>
        <note>ligand shared between dimeric partners</note>
    </ligand>
</feature>
<dbReference type="FunFam" id="3.40.50.2020:FF:000008">
    <property type="entry name" value="Orotate phosphoribosyltransferase"/>
    <property type="match status" value="1"/>
</dbReference>
<evidence type="ECO:0000313" key="12">
    <source>
        <dbReference type="Proteomes" id="UP000218890"/>
    </source>
</evidence>
<dbReference type="SUPFAM" id="SSF53271">
    <property type="entry name" value="PRTase-like"/>
    <property type="match status" value="1"/>
</dbReference>
<dbReference type="Pfam" id="PF00156">
    <property type="entry name" value="Pribosyltran"/>
    <property type="match status" value="1"/>
</dbReference>
<evidence type="ECO:0000256" key="8">
    <source>
        <dbReference type="ARBA" id="ARBA00022975"/>
    </source>
</evidence>
<comment type="function">
    <text evidence="1 9">Catalyzes the transfer of a ribosyl phosphate group from 5-phosphoribose 1-diphosphate to orotate, leading to the formation of orotidine monophosphate (OMP).</text>
</comment>
<comment type="catalytic activity">
    <reaction evidence="9">
        <text>orotidine 5'-phosphate + diphosphate = orotate + 5-phospho-alpha-D-ribose 1-diphosphate</text>
        <dbReference type="Rhea" id="RHEA:10380"/>
        <dbReference type="ChEBI" id="CHEBI:30839"/>
        <dbReference type="ChEBI" id="CHEBI:33019"/>
        <dbReference type="ChEBI" id="CHEBI:57538"/>
        <dbReference type="ChEBI" id="CHEBI:58017"/>
        <dbReference type="EC" id="2.4.2.10"/>
    </reaction>
</comment>
<dbReference type="GO" id="GO:0046132">
    <property type="term" value="P:pyrimidine ribonucleoside biosynthetic process"/>
    <property type="evidence" value="ECO:0007669"/>
    <property type="project" value="TreeGrafter"/>
</dbReference>
<dbReference type="OrthoDB" id="9779060at2"/>
<dbReference type="AlphaFoldDB" id="A0A0X8X7A2"/>
<keyword evidence="6 9" id="KW-0328">Glycosyltransferase</keyword>
<dbReference type="GO" id="GO:0005737">
    <property type="term" value="C:cytoplasm"/>
    <property type="evidence" value="ECO:0007669"/>
    <property type="project" value="TreeGrafter"/>
</dbReference>
<dbReference type="RefSeq" id="WP_096407211.1">
    <property type="nucleotide sequence ID" value="NZ_AP017372.2"/>
</dbReference>
<comment type="cofactor">
    <cofactor evidence="9">
        <name>Mg(2+)</name>
        <dbReference type="ChEBI" id="CHEBI:18420"/>
    </cofactor>
</comment>
<evidence type="ECO:0000256" key="7">
    <source>
        <dbReference type="ARBA" id="ARBA00022679"/>
    </source>
</evidence>
<evidence type="ECO:0000256" key="3">
    <source>
        <dbReference type="ARBA" id="ARBA00006340"/>
    </source>
</evidence>
<feature type="binding site" description="in other chain" evidence="9">
    <location>
        <position position="26"/>
    </location>
    <ligand>
        <name>5-phospho-alpha-D-ribose 1-diphosphate</name>
        <dbReference type="ChEBI" id="CHEBI:58017"/>
        <note>ligand shared between dimeric partners</note>
    </ligand>
</feature>
<keyword evidence="12" id="KW-1185">Reference proteome</keyword>
<dbReference type="NCBIfam" id="TIGR00336">
    <property type="entry name" value="pyrE"/>
    <property type="match status" value="1"/>
</dbReference>
<name>A0A0X8X7A2_HALHR</name>
<dbReference type="EC" id="2.4.2.10" evidence="5 9"/>
<sequence length="217" mass="23495">MYKYQEDFISFSLEVGALRFGEFTLKSGRLSPYFFNTGIFSSGASLNRLGRCYAESLQRAAVNYDLVYGPAYKGIPLAAALAMAAANLSGSDKQYAFDRKELKDHGEGGRIVGAPIANRRVVVVDDVISSGSSILEAAQTIRQEGGEVVAAAIALDRMERGESEHSAVAEVEQAISAPVVPVITLDNLIEYLVQNQGDQETLEAIRAYRQKHGTNAQ</sequence>
<dbReference type="HAMAP" id="MF_01208">
    <property type="entry name" value="PyrE"/>
    <property type="match status" value="1"/>
</dbReference>
<dbReference type="CDD" id="cd06223">
    <property type="entry name" value="PRTases_typeI"/>
    <property type="match status" value="1"/>
</dbReference>
<comment type="similarity">
    <text evidence="3 9">Belongs to the purine/pyrimidine phosphoribosyltransferase family. PyrE subfamily.</text>
</comment>
<dbReference type="GO" id="GO:0006207">
    <property type="term" value="P:'de novo' pyrimidine nucleobase biosynthetic process"/>
    <property type="evidence" value="ECO:0007669"/>
    <property type="project" value="TreeGrafter"/>
</dbReference>
<proteinExistence type="inferred from homology"/>
<protein>
    <recommendedName>
        <fullName evidence="5 9">Orotate phosphoribosyltransferase</fullName>
        <shortName evidence="9">OPRT</shortName>
        <shortName evidence="9">OPRTase</shortName>
        <ecNumber evidence="5 9">2.4.2.10</ecNumber>
    </recommendedName>
</protein>
<keyword evidence="9" id="KW-0460">Magnesium</keyword>
<dbReference type="KEGG" id="hhk:HH1059_01650"/>
<dbReference type="Proteomes" id="UP000218890">
    <property type="component" value="Chromosome"/>
</dbReference>
<evidence type="ECO:0000259" key="10">
    <source>
        <dbReference type="Pfam" id="PF00156"/>
    </source>
</evidence>
<feature type="binding site" evidence="9">
    <location>
        <position position="129"/>
    </location>
    <ligand>
        <name>orotate</name>
        <dbReference type="ChEBI" id="CHEBI:30839"/>
    </ligand>
</feature>
<dbReference type="InterPro" id="IPR000836">
    <property type="entry name" value="PRTase_dom"/>
</dbReference>
<gene>
    <name evidence="9 11" type="primary">pyrE</name>
    <name evidence="11" type="ORF">HH1059_01650</name>
</gene>
<reference evidence="11" key="1">
    <citation type="submission" date="2016-02" db="EMBL/GenBank/DDBJ databases">
        <title>Halorhodospira halochloris DSM-1059 complete genome, version 2.</title>
        <authorList>
            <person name="Tsukatani Y."/>
        </authorList>
    </citation>
    <scope>NUCLEOTIDE SEQUENCE</scope>
    <source>
        <strain evidence="11">DSM 1059</strain>
    </source>
</reference>
<evidence type="ECO:0000256" key="4">
    <source>
        <dbReference type="ARBA" id="ARBA00011738"/>
    </source>
</evidence>
<comment type="pathway">
    <text evidence="2 9">Pyrimidine metabolism; UMP biosynthesis via de novo pathway; UMP from orotate: step 1/2.</text>
</comment>
<feature type="binding site" description="in other chain" evidence="9">
    <location>
        <begin position="72"/>
        <end position="73"/>
    </location>
    <ligand>
        <name>5-phospho-alpha-D-ribose 1-diphosphate</name>
        <dbReference type="ChEBI" id="CHEBI:58017"/>
        <note>ligand shared between dimeric partners</note>
    </ligand>
</feature>
<evidence type="ECO:0000256" key="5">
    <source>
        <dbReference type="ARBA" id="ARBA00011971"/>
    </source>
</evidence>
<dbReference type="InterPro" id="IPR023031">
    <property type="entry name" value="OPRT"/>
</dbReference>
<evidence type="ECO:0000313" key="11">
    <source>
        <dbReference type="EMBL" id="BAU56839.1"/>
    </source>
</evidence>
<accession>A0A0X8X7A2</accession>
<organism evidence="11 12">
    <name type="scientific">Halorhodospira halochloris</name>
    <name type="common">Ectothiorhodospira halochloris</name>
    <dbReference type="NCBI Taxonomy" id="1052"/>
    <lineage>
        <taxon>Bacteria</taxon>
        <taxon>Pseudomonadati</taxon>
        <taxon>Pseudomonadota</taxon>
        <taxon>Gammaproteobacteria</taxon>
        <taxon>Chromatiales</taxon>
        <taxon>Ectothiorhodospiraceae</taxon>
        <taxon>Halorhodospira</taxon>
    </lineage>
</organism>
<feature type="binding site" evidence="9">
    <location>
        <begin position="34"/>
        <end position="35"/>
    </location>
    <ligand>
        <name>orotate</name>
        <dbReference type="ChEBI" id="CHEBI:30839"/>
    </ligand>
</feature>
<evidence type="ECO:0000256" key="9">
    <source>
        <dbReference type="HAMAP-Rule" id="MF_01208"/>
    </source>
</evidence>
<dbReference type="InterPro" id="IPR029057">
    <property type="entry name" value="PRTase-like"/>
</dbReference>
<dbReference type="EMBL" id="AP017372">
    <property type="protein sequence ID" value="BAU56839.1"/>
    <property type="molecule type" value="Genomic_DNA"/>
</dbReference>
<dbReference type="PANTHER" id="PTHR46683">
    <property type="entry name" value="OROTATE PHOSPHORIBOSYLTRANSFERASE 1-RELATED"/>
    <property type="match status" value="1"/>
</dbReference>
<dbReference type="Gene3D" id="3.40.50.2020">
    <property type="match status" value="1"/>
</dbReference>
<comment type="subunit">
    <text evidence="4 9">Homodimer.</text>
</comment>
<evidence type="ECO:0000256" key="6">
    <source>
        <dbReference type="ARBA" id="ARBA00022676"/>
    </source>
</evidence>
<feature type="binding site" description="in other chain" evidence="9">
    <location>
        <position position="100"/>
    </location>
    <ligand>
        <name>5-phospho-alpha-D-ribose 1-diphosphate</name>
        <dbReference type="ChEBI" id="CHEBI:58017"/>
        <note>ligand shared between dimeric partners</note>
    </ligand>
</feature>
<keyword evidence="7 9" id="KW-0808">Transferase</keyword>
<dbReference type="InterPro" id="IPR004467">
    <property type="entry name" value="Or_phspho_trans_dom"/>
</dbReference>
<dbReference type="PANTHER" id="PTHR46683:SF1">
    <property type="entry name" value="OROTATE PHOSPHORIBOSYLTRANSFERASE 1-RELATED"/>
    <property type="match status" value="1"/>
</dbReference>
<feature type="binding site" evidence="9">
    <location>
        <position position="99"/>
    </location>
    <ligand>
        <name>5-phospho-alpha-D-ribose 1-diphosphate</name>
        <dbReference type="ChEBI" id="CHEBI:58017"/>
        <note>ligand shared between dimeric partners</note>
    </ligand>
</feature>
<feature type="binding site" evidence="9">
    <location>
        <position position="157"/>
    </location>
    <ligand>
        <name>orotate</name>
        <dbReference type="ChEBI" id="CHEBI:30839"/>
    </ligand>
</feature>
<keyword evidence="8 9" id="KW-0665">Pyrimidine biosynthesis</keyword>
<feature type="domain" description="Phosphoribosyltransferase" evidence="10">
    <location>
        <begin position="48"/>
        <end position="171"/>
    </location>
</feature>
<dbReference type="GO" id="GO:0004588">
    <property type="term" value="F:orotate phosphoribosyltransferase activity"/>
    <property type="evidence" value="ECO:0007669"/>
    <property type="project" value="UniProtKB-UniRule"/>
</dbReference>